<accession>A0A9N8WJN3</accession>
<dbReference type="SUPFAM" id="SSF52047">
    <property type="entry name" value="RNI-like"/>
    <property type="match status" value="1"/>
</dbReference>
<dbReference type="InterPro" id="IPR032675">
    <property type="entry name" value="LRR_dom_sf"/>
</dbReference>
<dbReference type="Proteomes" id="UP000789375">
    <property type="component" value="Unassembled WGS sequence"/>
</dbReference>
<evidence type="ECO:0000313" key="1">
    <source>
        <dbReference type="EMBL" id="CAG8484911.1"/>
    </source>
</evidence>
<sequence length="557" mass="64186">MNATRYTLLHTPLIVSVVSQYFEYQDDIYKLLFVNPKWAKMLVPVLWRSPIWKTPKSFQKFLRILSEQHPPHPYGTLVEKLTFKSYYKSLPPLFTIEALELISLHCPNVQYLTFDCLKPSRSSLSSYSIDTSSDLPPNILASLLKSFPNLVVFKGPKFNSMQWIGAGLTPMRKGFLPYVRSLRLSLDWRDLSMPFLLHDIGSHCPSIIELDIITDVPEQTAKIIVDAFPNLTSFSCITVTFRALYILVSGLTKLTSLKLQFGQDITDERLLQICSRFPKLESFSLLKGWNNLQTFIKSWSMIQKDTLNQLEFSHNNGLTNEMLLPIFQLCYNLSTLKLIHCPGVSDSSITYLSRHQGCRLKNLLIHYNYNISDHGINSLAEHCGNLISFNLLECPKVTIKSLSQVIKRCRNLLEFYVSFNNKLMNGLVSCYNSCGNSNLLVFGNRYVCLDTTQISKTIDSSMLLKLSTCIPNLRKLDIRYPIKNVNPNQLEKLCIVPPPNLKRKHLSLLDAQHKRLKEIWFMTKDHPKIRQYIYESDLYNKNGIRLILCMLSDYEEI</sequence>
<dbReference type="InterPro" id="IPR006553">
    <property type="entry name" value="Leu-rich_rpt_Cys-con_subtyp"/>
</dbReference>
<name>A0A9N8WJN3_FUNMO</name>
<protein>
    <submittedName>
        <fullName evidence="1">3145_t:CDS:1</fullName>
    </submittedName>
</protein>
<dbReference type="GO" id="GO:0019005">
    <property type="term" value="C:SCF ubiquitin ligase complex"/>
    <property type="evidence" value="ECO:0007669"/>
    <property type="project" value="TreeGrafter"/>
</dbReference>
<reference evidence="1" key="1">
    <citation type="submission" date="2021-06" db="EMBL/GenBank/DDBJ databases">
        <authorList>
            <person name="Kallberg Y."/>
            <person name="Tangrot J."/>
            <person name="Rosling A."/>
        </authorList>
    </citation>
    <scope>NUCLEOTIDE SEQUENCE</scope>
    <source>
        <strain evidence="1">87-6 pot B 2015</strain>
    </source>
</reference>
<evidence type="ECO:0000313" key="2">
    <source>
        <dbReference type="Proteomes" id="UP000789375"/>
    </source>
</evidence>
<comment type="caution">
    <text evidence="1">The sequence shown here is derived from an EMBL/GenBank/DDBJ whole genome shotgun (WGS) entry which is preliminary data.</text>
</comment>
<dbReference type="GO" id="GO:0031146">
    <property type="term" value="P:SCF-dependent proteasomal ubiquitin-dependent protein catabolic process"/>
    <property type="evidence" value="ECO:0007669"/>
    <property type="project" value="TreeGrafter"/>
</dbReference>
<dbReference type="PANTHER" id="PTHR13318">
    <property type="entry name" value="PARTNER OF PAIRED, ISOFORM B-RELATED"/>
    <property type="match status" value="1"/>
</dbReference>
<dbReference type="AlphaFoldDB" id="A0A9N8WJN3"/>
<gene>
    <name evidence="1" type="ORF">FMOSSE_LOCUS3219</name>
</gene>
<keyword evidence="2" id="KW-1185">Reference proteome</keyword>
<dbReference type="Gene3D" id="3.80.10.10">
    <property type="entry name" value="Ribonuclease Inhibitor"/>
    <property type="match status" value="1"/>
</dbReference>
<dbReference type="SMART" id="SM00367">
    <property type="entry name" value="LRR_CC"/>
    <property type="match status" value="4"/>
</dbReference>
<proteinExistence type="predicted"/>
<dbReference type="EMBL" id="CAJVPP010000458">
    <property type="protein sequence ID" value="CAG8484911.1"/>
    <property type="molecule type" value="Genomic_DNA"/>
</dbReference>
<organism evidence="1 2">
    <name type="scientific">Funneliformis mosseae</name>
    <name type="common">Endomycorrhizal fungus</name>
    <name type="synonym">Glomus mosseae</name>
    <dbReference type="NCBI Taxonomy" id="27381"/>
    <lineage>
        <taxon>Eukaryota</taxon>
        <taxon>Fungi</taxon>
        <taxon>Fungi incertae sedis</taxon>
        <taxon>Mucoromycota</taxon>
        <taxon>Glomeromycotina</taxon>
        <taxon>Glomeromycetes</taxon>
        <taxon>Glomerales</taxon>
        <taxon>Glomeraceae</taxon>
        <taxon>Funneliformis</taxon>
    </lineage>
</organism>